<accession>A0ABR1N1B8</accession>
<sequence length="239" mass="27131">KASDEADKAVDDGAAKNPDYDSESDDNPRRIHRQVPQGLSQREQEDLCLSSDTFAWKVTLFALPSELCTSNPLDIFDGRSCDSAERSTKRFVLRRRHVPALGSLGFMAIFIDGACESSNFRKVETIYCRAIGDMTNPGGLAKVYVRSEVGGCCFIFEPVVWNRNFALEREGIDGERYKRIETRAQLRAALATLHYRAWYVEGREKVVLITSPKCVVEHAATSLQTWWDRGWVNRDNFRI</sequence>
<comment type="caution">
    <text evidence="2">The sequence shown here is derived from an EMBL/GenBank/DDBJ whole genome shotgun (WGS) entry which is preliminary data.</text>
</comment>
<organism evidence="2 3">
    <name type="scientific">Phyllosticta paracitricarpa</name>
    <dbReference type="NCBI Taxonomy" id="2016321"/>
    <lineage>
        <taxon>Eukaryota</taxon>
        <taxon>Fungi</taxon>
        <taxon>Dikarya</taxon>
        <taxon>Ascomycota</taxon>
        <taxon>Pezizomycotina</taxon>
        <taxon>Dothideomycetes</taxon>
        <taxon>Dothideomycetes incertae sedis</taxon>
        <taxon>Botryosphaeriales</taxon>
        <taxon>Phyllostictaceae</taxon>
        <taxon>Phyllosticta</taxon>
    </lineage>
</organism>
<feature type="non-terminal residue" evidence="2">
    <location>
        <position position="1"/>
    </location>
</feature>
<protein>
    <submittedName>
        <fullName evidence="2">Uncharacterized protein</fullName>
    </submittedName>
</protein>
<proteinExistence type="predicted"/>
<evidence type="ECO:0000256" key="1">
    <source>
        <dbReference type="SAM" id="MobiDB-lite"/>
    </source>
</evidence>
<feature type="region of interest" description="Disordered" evidence="1">
    <location>
        <begin position="1"/>
        <end position="44"/>
    </location>
</feature>
<feature type="compositionally biased region" description="Basic and acidic residues" evidence="1">
    <location>
        <begin position="1"/>
        <end position="14"/>
    </location>
</feature>
<dbReference type="EMBL" id="JBBPBF010000025">
    <property type="protein sequence ID" value="KAK7609006.1"/>
    <property type="molecule type" value="Genomic_DNA"/>
</dbReference>
<gene>
    <name evidence="2" type="ORF">JOL62DRAFT_624340</name>
</gene>
<evidence type="ECO:0000313" key="3">
    <source>
        <dbReference type="Proteomes" id="UP001367316"/>
    </source>
</evidence>
<dbReference type="Proteomes" id="UP001367316">
    <property type="component" value="Unassembled WGS sequence"/>
</dbReference>
<dbReference type="Gene3D" id="3.30.420.10">
    <property type="entry name" value="Ribonuclease H-like superfamily/Ribonuclease H"/>
    <property type="match status" value="1"/>
</dbReference>
<reference evidence="2 3" key="1">
    <citation type="submission" date="2024-04" db="EMBL/GenBank/DDBJ databases">
        <title>Phyllosticta paracitricarpa is synonymous to the EU quarantine fungus P. citricarpa based on phylogenomic analyses.</title>
        <authorList>
            <consortium name="Lawrence Berkeley National Laboratory"/>
            <person name="Van ingen-buijs V.A."/>
            <person name="Van westerhoven A.C."/>
            <person name="Haridas S."/>
            <person name="Skiadas P."/>
            <person name="Martin F."/>
            <person name="Groenewald J.Z."/>
            <person name="Crous P.W."/>
            <person name="Seidl M.F."/>
        </authorList>
    </citation>
    <scope>NUCLEOTIDE SEQUENCE [LARGE SCALE GENOMIC DNA]</scope>
    <source>
        <strain evidence="2 3">CBS 141358</strain>
    </source>
</reference>
<evidence type="ECO:0000313" key="2">
    <source>
        <dbReference type="EMBL" id="KAK7609006.1"/>
    </source>
</evidence>
<dbReference type="InterPro" id="IPR036397">
    <property type="entry name" value="RNaseH_sf"/>
</dbReference>
<name>A0ABR1N1B8_9PEZI</name>
<keyword evidence="3" id="KW-1185">Reference proteome</keyword>